<protein>
    <submittedName>
        <fullName evidence="9">Aliphatic sulfonates import ATP-binding protein SsuB</fullName>
        <ecNumber evidence="9">3.6.3.-</ecNumber>
    </submittedName>
</protein>
<keyword evidence="6 9" id="KW-0067">ATP-binding</keyword>
<feature type="compositionally biased region" description="Polar residues" evidence="7">
    <location>
        <begin position="305"/>
        <end position="318"/>
    </location>
</feature>
<sequence>MTQSTATQRAHADTLTTPAHEDDSRAAPLWATAGTANATPFLTLRSIGLAYGPREILRGVDLSVAPGELVSVLGPSGSGKSTLLRIAAGLLPPSTGTVDIDGTPLNGPRPDVALAFQDPCLLPWLSVERNVAFGLTFARQPKLSRETRRERIDAALTEVGLAHAHHLHPRQLSGGMAQRVALARCLARQPRALLLDEPFGALDEVTRADMQRLLVTVVRDTGAATVLVTHDIDEALLVSDRIVLLGNQGRTLAQWRVDIPAPRETQVEALGALRIEILQALQRAMSREATHTTDVPGESGMTRVAGTQDTSSATPNSL</sequence>
<evidence type="ECO:0000256" key="5">
    <source>
        <dbReference type="ARBA" id="ARBA00022741"/>
    </source>
</evidence>
<proteinExistence type="inferred from homology"/>
<keyword evidence="5" id="KW-0547">Nucleotide-binding</keyword>
<dbReference type="CDD" id="cd03293">
    <property type="entry name" value="ABC_NrtD_SsuB_transporters"/>
    <property type="match status" value="1"/>
</dbReference>
<evidence type="ECO:0000256" key="6">
    <source>
        <dbReference type="ARBA" id="ARBA00022840"/>
    </source>
</evidence>
<dbReference type="AlphaFoldDB" id="A0A5E4Z7Q7"/>
<dbReference type="SMART" id="SM00382">
    <property type="entry name" value="AAA"/>
    <property type="match status" value="1"/>
</dbReference>
<feature type="region of interest" description="Disordered" evidence="7">
    <location>
        <begin position="288"/>
        <end position="318"/>
    </location>
</feature>
<dbReference type="GO" id="GO:0005524">
    <property type="term" value="F:ATP binding"/>
    <property type="evidence" value="ECO:0007669"/>
    <property type="project" value="UniProtKB-KW"/>
</dbReference>
<dbReference type="InterPro" id="IPR050166">
    <property type="entry name" value="ABC_transporter_ATP-bind"/>
</dbReference>
<dbReference type="Proteomes" id="UP000333828">
    <property type="component" value="Unassembled WGS sequence"/>
</dbReference>
<dbReference type="Pfam" id="PF00005">
    <property type="entry name" value="ABC_tran"/>
    <property type="match status" value="1"/>
</dbReference>
<evidence type="ECO:0000313" key="10">
    <source>
        <dbReference type="Proteomes" id="UP000333828"/>
    </source>
</evidence>
<keyword evidence="3" id="KW-1003">Cell membrane</keyword>
<feature type="region of interest" description="Disordered" evidence="7">
    <location>
        <begin position="1"/>
        <end position="24"/>
    </location>
</feature>
<evidence type="ECO:0000256" key="7">
    <source>
        <dbReference type="SAM" id="MobiDB-lite"/>
    </source>
</evidence>
<keyword evidence="2" id="KW-0813">Transport</keyword>
<dbReference type="GO" id="GO:0016887">
    <property type="term" value="F:ATP hydrolysis activity"/>
    <property type="evidence" value="ECO:0007669"/>
    <property type="project" value="InterPro"/>
</dbReference>
<dbReference type="InterPro" id="IPR003593">
    <property type="entry name" value="AAA+_ATPase"/>
</dbReference>
<dbReference type="PROSITE" id="PS50893">
    <property type="entry name" value="ABC_TRANSPORTER_2"/>
    <property type="match status" value="1"/>
</dbReference>
<dbReference type="EC" id="3.6.3.-" evidence="9"/>
<dbReference type="InterPro" id="IPR017871">
    <property type="entry name" value="ABC_transporter-like_CS"/>
</dbReference>
<name>A0A5E4Z7Q7_9BURK</name>
<keyword evidence="9" id="KW-0378">Hydrolase</keyword>
<dbReference type="PROSITE" id="PS00211">
    <property type="entry name" value="ABC_TRANSPORTER_1"/>
    <property type="match status" value="1"/>
</dbReference>
<dbReference type="PANTHER" id="PTHR42788">
    <property type="entry name" value="TAURINE IMPORT ATP-BINDING PROTEIN-RELATED"/>
    <property type="match status" value="1"/>
</dbReference>
<dbReference type="EMBL" id="CABPSI010000007">
    <property type="protein sequence ID" value="VVE56455.1"/>
    <property type="molecule type" value="Genomic_DNA"/>
</dbReference>
<accession>A0A5E4Z7Q7</accession>
<evidence type="ECO:0000313" key="9">
    <source>
        <dbReference type="EMBL" id="VVE56455.1"/>
    </source>
</evidence>
<evidence type="ECO:0000256" key="4">
    <source>
        <dbReference type="ARBA" id="ARBA00022519"/>
    </source>
</evidence>
<organism evidence="9 10">
    <name type="scientific">Pandoraea iniqua</name>
    <dbReference type="NCBI Taxonomy" id="2508288"/>
    <lineage>
        <taxon>Bacteria</taxon>
        <taxon>Pseudomonadati</taxon>
        <taxon>Pseudomonadota</taxon>
        <taxon>Betaproteobacteria</taxon>
        <taxon>Burkholderiales</taxon>
        <taxon>Burkholderiaceae</taxon>
        <taxon>Pandoraea</taxon>
    </lineage>
</organism>
<feature type="domain" description="ABC transporter" evidence="8">
    <location>
        <begin position="42"/>
        <end position="272"/>
    </location>
</feature>
<evidence type="ECO:0000259" key="8">
    <source>
        <dbReference type="PROSITE" id="PS50893"/>
    </source>
</evidence>
<keyword evidence="4" id="KW-0997">Cell inner membrane</keyword>
<comment type="similarity">
    <text evidence="1">Belongs to the ABC transporter superfamily.</text>
</comment>
<evidence type="ECO:0000256" key="3">
    <source>
        <dbReference type="ARBA" id="ARBA00022475"/>
    </source>
</evidence>
<dbReference type="RefSeq" id="WP_150686432.1">
    <property type="nucleotide sequence ID" value="NZ_CABPSI010000007.1"/>
</dbReference>
<dbReference type="PANTHER" id="PTHR42788:SF19">
    <property type="entry name" value="ALIPHATIC SULFONATES IMPORT ATP-BINDING PROTEIN SSUB 2"/>
    <property type="match status" value="1"/>
</dbReference>
<dbReference type="SUPFAM" id="SSF52540">
    <property type="entry name" value="P-loop containing nucleoside triphosphate hydrolases"/>
    <property type="match status" value="1"/>
</dbReference>
<dbReference type="InterPro" id="IPR003439">
    <property type="entry name" value="ABC_transporter-like_ATP-bd"/>
</dbReference>
<gene>
    <name evidence="9" type="primary">ssuB_4</name>
    <name evidence="9" type="ORF">PIN31115_05069</name>
</gene>
<dbReference type="InterPro" id="IPR027417">
    <property type="entry name" value="P-loop_NTPase"/>
</dbReference>
<keyword evidence="10" id="KW-1185">Reference proteome</keyword>
<evidence type="ECO:0000256" key="2">
    <source>
        <dbReference type="ARBA" id="ARBA00022448"/>
    </source>
</evidence>
<keyword evidence="4" id="KW-0472">Membrane</keyword>
<evidence type="ECO:0000256" key="1">
    <source>
        <dbReference type="ARBA" id="ARBA00005417"/>
    </source>
</evidence>
<reference evidence="9 10" key="1">
    <citation type="submission" date="2019-08" db="EMBL/GenBank/DDBJ databases">
        <authorList>
            <person name="Peeters C."/>
        </authorList>
    </citation>
    <scope>NUCLEOTIDE SEQUENCE [LARGE SCALE GENOMIC DNA]</scope>
    <source>
        <strain evidence="9 10">LMG 31115</strain>
    </source>
</reference>
<dbReference type="Gene3D" id="3.40.50.300">
    <property type="entry name" value="P-loop containing nucleotide triphosphate hydrolases"/>
    <property type="match status" value="1"/>
</dbReference>